<keyword evidence="2" id="KW-1185">Reference proteome</keyword>
<sequence length="70" mass="8137">MCCHFTRFADCTAQCCDLYDLNDKRFCKRPFRYPTNFMPIIKDVPKDQVPVGLENAEGRFSSSHRSSEGR</sequence>
<dbReference type="InParanoid" id="C5KZ16"/>
<evidence type="ECO:0000313" key="2">
    <source>
        <dbReference type="Proteomes" id="UP000007800"/>
    </source>
</evidence>
<accession>C5KZ16</accession>
<protein>
    <submittedName>
        <fullName evidence="1">Uncharacterized protein</fullName>
    </submittedName>
</protein>
<dbReference type="GeneID" id="9038923"/>
<reference evidence="1 2" key="1">
    <citation type="submission" date="2008-07" db="EMBL/GenBank/DDBJ databases">
        <authorList>
            <person name="El-Sayed N."/>
            <person name="Caler E."/>
            <person name="Inman J."/>
            <person name="Amedeo P."/>
            <person name="Hass B."/>
            <person name="Wortman J."/>
        </authorList>
    </citation>
    <scope>NUCLEOTIDE SEQUENCE [LARGE SCALE GENOMIC DNA]</scope>
    <source>
        <strain evidence="2">ATCC 50983 / TXsc</strain>
    </source>
</reference>
<dbReference type="RefSeq" id="XP_002778485.1">
    <property type="nucleotide sequence ID" value="XM_002778439.1"/>
</dbReference>
<dbReference type="AlphaFoldDB" id="C5KZ16"/>
<organism evidence="2">
    <name type="scientific">Perkinsus marinus (strain ATCC 50983 / TXsc)</name>
    <dbReference type="NCBI Taxonomy" id="423536"/>
    <lineage>
        <taxon>Eukaryota</taxon>
        <taxon>Sar</taxon>
        <taxon>Alveolata</taxon>
        <taxon>Perkinsozoa</taxon>
        <taxon>Perkinsea</taxon>
        <taxon>Perkinsida</taxon>
        <taxon>Perkinsidae</taxon>
        <taxon>Perkinsus</taxon>
    </lineage>
</organism>
<gene>
    <name evidence="1" type="ORF">Pmar_PMAR001729</name>
</gene>
<evidence type="ECO:0000313" key="1">
    <source>
        <dbReference type="EMBL" id="EER10280.1"/>
    </source>
</evidence>
<dbReference type="EMBL" id="GG677670">
    <property type="protein sequence ID" value="EER10280.1"/>
    <property type="molecule type" value="Genomic_DNA"/>
</dbReference>
<name>C5KZ16_PERM5</name>
<proteinExistence type="predicted"/>
<dbReference type="Proteomes" id="UP000007800">
    <property type="component" value="Unassembled WGS sequence"/>
</dbReference>